<evidence type="ECO:0000259" key="1">
    <source>
        <dbReference type="Pfam" id="PF05838"/>
    </source>
</evidence>
<protein>
    <submittedName>
        <fullName evidence="3">Glycosyl hydrolase 108 family protein</fullName>
    </submittedName>
</protein>
<keyword evidence="4" id="KW-1185">Reference proteome</keyword>
<proteinExistence type="predicted"/>
<dbReference type="Gene3D" id="1.20.141.10">
    <property type="entry name" value="Chitosanase, subunit A, domain 1"/>
    <property type="match status" value="1"/>
</dbReference>
<dbReference type="CDD" id="cd13926">
    <property type="entry name" value="N-acetylmuramidase_GH108"/>
    <property type="match status" value="1"/>
</dbReference>
<dbReference type="GO" id="GO:0016787">
    <property type="term" value="F:hydrolase activity"/>
    <property type="evidence" value="ECO:0007669"/>
    <property type="project" value="UniProtKB-KW"/>
</dbReference>
<organism evidence="3 4">
    <name type="scientific">Pseudogemmobacter lacusdianii</name>
    <dbReference type="NCBI Taxonomy" id="3069608"/>
    <lineage>
        <taxon>Bacteria</taxon>
        <taxon>Pseudomonadati</taxon>
        <taxon>Pseudomonadota</taxon>
        <taxon>Alphaproteobacteria</taxon>
        <taxon>Rhodobacterales</taxon>
        <taxon>Paracoccaceae</taxon>
        <taxon>Pseudogemmobacter</taxon>
    </lineage>
</organism>
<sequence>MRSNFEKSFELVVGHEGGFTNDRRDRGNWTTGKIGVGELKGTKFGISAMSYPHLDIKNITLDQAKAIYAKDFWGKAGCDQLAIGLDYIVFDAAVNHGVSRAVKLLQAAAGAGQDGILGPKTLAAVAKKDLTKLVKEFSVQRLMFWANISTFETYGLGWFRRGVDTTVTALAMAGLDQSKTEPANDNEEPSLLARIWRM</sequence>
<keyword evidence="3" id="KW-0378">Hydrolase</keyword>
<dbReference type="Pfam" id="PF09374">
    <property type="entry name" value="PG_binding_3"/>
    <property type="match status" value="1"/>
</dbReference>
<dbReference type="Pfam" id="PF05838">
    <property type="entry name" value="Glyco_hydro_108"/>
    <property type="match status" value="1"/>
</dbReference>
<gene>
    <name evidence="3" type="ORF">Q9295_10120</name>
</gene>
<evidence type="ECO:0000313" key="4">
    <source>
        <dbReference type="Proteomes" id="UP001239680"/>
    </source>
</evidence>
<evidence type="ECO:0000313" key="3">
    <source>
        <dbReference type="EMBL" id="MDQ2066733.1"/>
    </source>
</evidence>
<reference evidence="3 4" key="1">
    <citation type="submission" date="2023-08" db="EMBL/GenBank/DDBJ databases">
        <title>Characterization of two Paracoccaceae strains isolated from Phycosphere and proposal of Xinfangfangia lacusdiani sp. nov.</title>
        <authorList>
            <person name="Deng Y."/>
            <person name="Zhang Y.Q."/>
        </authorList>
    </citation>
    <scope>NUCLEOTIDE SEQUENCE [LARGE SCALE GENOMIC DNA]</scope>
    <source>
        <strain evidence="3 4">CPCC 101601</strain>
    </source>
</reference>
<feature type="domain" description="Peptidoglycan binding" evidence="2">
    <location>
        <begin position="100"/>
        <end position="161"/>
    </location>
</feature>
<dbReference type="InterPro" id="IPR018537">
    <property type="entry name" value="Peptidoglycan-bd_3"/>
</dbReference>
<dbReference type="EMBL" id="JAVDBT010000008">
    <property type="protein sequence ID" value="MDQ2066733.1"/>
    <property type="molecule type" value="Genomic_DNA"/>
</dbReference>
<accession>A0ABU0VYW5</accession>
<dbReference type="SUPFAM" id="SSF53955">
    <property type="entry name" value="Lysozyme-like"/>
    <property type="match status" value="1"/>
</dbReference>
<dbReference type="Proteomes" id="UP001239680">
    <property type="component" value="Unassembled WGS sequence"/>
</dbReference>
<dbReference type="InterPro" id="IPR023346">
    <property type="entry name" value="Lysozyme-like_dom_sf"/>
</dbReference>
<dbReference type="RefSeq" id="WP_306680442.1">
    <property type="nucleotide sequence ID" value="NZ_JAVDBT010000008.1"/>
</dbReference>
<evidence type="ECO:0000259" key="2">
    <source>
        <dbReference type="Pfam" id="PF09374"/>
    </source>
</evidence>
<comment type="caution">
    <text evidence="3">The sequence shown here is derived from an EMBL/GenBank/DDBJ whole genome shotgun (WGS) entry which is preliminary data.</text>
</comment>
<dbReference type="InterPro" id="IPR008565">
    <property type="entry name" value="TtsA-like_GH18_dom"/>
</dbReference>
<name>A0ABU0VYW5_9RHOB</name>
<feature type="domain" description="TtsA-like Glycoside hydrolase family 108" evidence="1">
    <location>
        <begin position="10"/>
        <end position="97"/>
    </location>
</feature>